<name>A0A9Q1CH50_HOLLE</name>
<accession>A0A9Q1CH50</accession>
<dbReference type="PANTHER" id="PTHR45698:SF1">
    <property type="entry name" value="TRACE AMINE-ASSOCIATED RECEPTOR 13C-LIKE"/>
    <property type="match status" value="1"/>
</dbReference>
<keyword evidence="2 5" id="KW-0812">Transmembrane</keyword>
<comment type="subcellular location">
    <subcellularLocation>
        <location evidence="1">Membrane</location>
    </subcellularLocation>
</comment>
<evidence type="ECO:0000256" key="1">
    <source>
        <dbReference type="ARBA" id="ARBA00004370"/>
    </source>
</evidence>
<evidence type="ECO:0000256" key="3">
    <source>
        <dbReference type="ARBA" id="ARBA00022989"/>
    </source>
</evidence>
<dbReference type="GO" id="GO:0004930">
    <property type="term" value="F:G protein-coupled receptor activity"/>
    <property type="evidence" value="ECO:0007669"/>
    <property type="project" value="InterPro"/>
</dbReference>
<protein>
    <submittedName>
        <fullName evidence="7">G-protein coupled receptor 39</fullName>
    </submittedName>
</protein>
<evidence type="ECO:0000259" key="6">
    <source>
        <dbReference type="PROSITE" id="PS50262"/>
    </source>
</evidence>
<organism evidence="7 8">
    <name type="scientific">Holothuria leucospilota</name>
    <name type="common">Black long sea cucumber</name>
    <name type="synonym">Mertensiothuria leucospilota</name>
    <dbReference type="NCBI Taxonomy" id="206669"/>
    <lineage>
        <taxon>Eukaryota</taxon>
        <taxon>Metazoa</taxon>
        <taxon>Echinodermata</taxon>
        <taxon>Eleutherozoa</taxon>
        <taxon>Echinozoa</taxon>
        <taxon>Holothuroidea</taxon>
        <taxon>Aspidochirotacea</taxon>
        <taxon>Aspidochirotida</taxon>
        <taxon>Holothuriidae</taxon>
        <taxon>Holothuria</taxon>
    </lineage>
</organism>
<sequence>MYTPFIYGILQTGYCEQVADIGEVGGYAIAILIMVTTLVLPVCIMLYVYLVIIYTLRADVTKKFPQTCKIYLETKENCLDGNSQKDQGQIQTGRYRERGRRNVLITPLLVSLTFLICWTPDMIVYFHHNVVTRHDWNDAFHQIVILLAASNVGVNPLIYTLKYENFQKGLRQIFKKTSTPNTSISASFNI</sequence>
<proteinExistence type="predicted"/>
<dbReference type="Gene3D" id="1.20.1070.10">
    <property type="entry name" value="Rhodopsin 7-helix transmembrane proteins"/>
    <property type="match status" value="1"/>
</dbReference>
<dbReference type="AlphaFoldDB" id="A0A9Q1CH50"/>
<evidence type="ECO:0000313" key="7">
    <source>
        <dbReference type="EMBL" id="KAJ8044648.1"/>
    </source>
</evidence>
<feature type="domain" description="G-protein coupled receptors family 1 profile" evidence="6">
    <location>
        <begin position="1"/>
        <end position="159"/>
    </location>
</feature>
<dbReference type="SUPFAM" id="SSF81321">
    <property type="entry name" value="Family A G protein-coupled receptor-like"/>
    <property type="match status" value="1"/>
</dbReference>
<comment type="caution">
    <text evidence="7">The sequence shown here is derived from an EMBL/GenBank/DDBJ whole genome shotgun (WGS) entry which is preliminary data.</text>
</comment>
<dbReference type="GO" id="GO:0016020">
    <property type="term" value="C:membrane"/>
    <property type="evidence" value="ECO:0007669"/>
    <property type="project" value="UniProtKB-SubCell"/>
</dbReference>
<evidence type="ECO:0000256" key="2">
    <source>
        <dbReference type="ARBA" id="ARBA00022692"/>
    </source>
</evidence>
<evidence type="ECO:0000256" key="4">
    <source>
        <dbReference type="ARBA" id="ARBA00023136"/>
    </source>
</evidence>
<dbReference type="PANTHER" id="PTHR45698">
    <property type="entry name" value="TRACE AMINE-ASSOCIATED RECEPTOR 19N-RELATED"/>
    <property type="match status" value="1"/>
</dbReference>
<evidence type="ECO:0000256" key="5">
    <source>
        <dbReference type="SAM" id="Phobius"/>
    </source>
</evidence>
<keyword evidence="3 5" id="KW-1133">Transmembrane helix</keyword>
<feature type="transmembrane region" description="Helical" evidence="5">
    <location>
        <begin position="139"/>
        <end position="161"/>
    </location>
</feature>
<feature type="transmembrane region" description="Helical" evidence="5">
    <location>
        <begin position="103"/>
        <end position="127"/>
    </location>
</feature>
<keyword evidence="7" id="KW-0675">Receptor</keyword>
<reference evidence="7" key="1">
    <citation type="submission" date="2021-10" db="EMBL/GenBank/DDBJ databases">
        <title>Tropical sea cucumber genome reveals ecological adaptation and Cuvierian tubules defense mechanism.</title>
        <authorList>
            <person name="Chen T."/>
        </authorList>
    </citation>
    <scope>NUCLEOTIDE SEQUENCE</scope>
    <source>
        <strain evidence="7">Nanhai2018</strain>
        <tissue evidence="7">Muscle</tissue>
    </source>
</reference>
<feature type="transmembrane region" description="Helical" evidence="5">
    <location>
        <begin position="27"/>
        <end position="56"/>
    </location>
</feature>
<dbReference type="PRINTS" id="PR00237">
    <property type="entry name" value="GPCRRHODOPSN"/>
</dbReference>
<dbReference type="OrthoDB" id="5981855at2759"/>
<dbReference type="PROSITE" id="PS50262">
    <property type="entry name" value="G_PROTEIN_RECEP_F1_2"/>
    <property type="match status" value="1"/>
</dbReference>
<gene>
    <name evidence="7" type="ORF">HOLleu_07439</name>
</gene>
<dbReference type="EMBL" id="JAIZAY010000003">
    <property type="protein sequence ID" value="KAJ8044648.1"/>
    <property type="molecule type" value="Genomic_DNA"/>
</dbReference>
<evidence type="ECO:0000313" key="8">
    <source>
        <dbReference type="Proteomes" id="UP001152320"/>
    </source>
</evidence>
<dbReference type="Pfam" id="PF00001">
    <property type="entry name" value="7tm_1"/>
    <property type="match status" value="1"/>
</dbReference>
<dbReference type="Proteomes" id="UP001152320">
    <property type="component" value="Chromosome 3"/>
</dbReference>
<keyword evidence="8" id="KW-1185">Reference proteome</keyword>
<dbReference type="InterPro" id="IPR000276">
    <property type="entry name" value="GPCR_Rhodpsn"/>
</dbReference>
<dbReference type="CDD" id="cd00637">
    <property type="entry name" value="7tm_classA_rhodopsin-like"/>
    <property type="match status" value="1"/>
</dbReference>
<keyword evidence="4 5" id="KW-0472">Membrane</keyword>
<dbReference type="InterPro" id="IPR017452">
    <property type="entry name" value="GPCR_Rhodpsn_7TM"/>
</dbReference>